<evidence type="ECO:0000256" key="1">
    <source>
        <dbReference type="SAM" id="MobiDB-lite"/>
    </source>
</evidence>
<evidence type="ECO:0000313" key="2">
    <source>
        <dbReference type="EMBL" id="VEU39917.1"/>
    </source>
</evidence>
<dbReference type="OrthoDB" id="53612at2759"/>
<dbReference type="EMBL" id="CAACVS010000246">
    <property type="protein sequence ID" value="VEU39917.1"/>
    <property type="molecule type" value="Genomic_DNA"/>
</dbReference>
<accession>A0A448ZCZ6</accession>
<keyword evidence="3" id="KW-1185">Reference proteome</keyword>
<reference evidence="2 3" key="1">
    <citation type="submission" date="2019-01" db="EMBL/GenBank/DDBJ databases">
        <authorList>
            <person name="Ferrante I. M."/>
        </authorList>
    </citation>
    <scope>NUCLEOTIDE SEQUENCE [LARGE SCALE GENOMIC DNA]</scope>
    <source>
        <strain evidence="2 3">B856</strain>
    </source>
</reference>
<dbReference type="AlphaFoldDB" id="A0A448ZCZ6"/>
<name>A0A448ZCZ6_9STRA</name>
<sequence>MLRRSTGNKVKRLQEQANLAQSALTSLKIAEDRALSEIRGTRRDEIMEEPESKEEDYPIPNYCPSSPEDIKARPPHLTIPEEDEHAGSMTGRSLGGNSTTKSELEIEKFYRELELEMFGEEELPSMVGQMLEVPLKDVDTTNLMTDPADRLEYCSVNSAMSDKDLDDALLEQEQNRSMISEYLLEDADNDSPKLDHSTQHDNGDRDGNSNYLSQLTQPIHSDQIQPGNYSLWNKSSPLTFPALDGPPIDTHGSVVDNQTSQHRQHETIPLHAGMTMFEDCALLGGRSNHESLYFKKKRRSSRNKDMNAGPKVHFIPPPTHLSPSDWMNGPDSHDISCRDRETITISEDNFSDRRYYEDRDRDPYGCCNNKFHPNFHCR</sequence>
<organism evidence="2 3">
    <name type="scientific">Pseudo-nitzschia multistriata</name>
    <dbReference type="NCBI Taxonomy" id="183589"/>
    <lineage>
        <taxon>Eukaryota</taxon>
        <taxon>Sar</taxon>
        <taxon>Stramenopiles</taxon>
        <taxon>Ochrophyta</taxon>
        <taxon>Bacillariophyta</taxon>
        <taxon>Bacillariophyceae</taxon>
        <taxon>Bacillariophycidae</taxon>
        <taxon>Bacillariales</taxon>
        <taxon>Bacillariaceae</taxon>
        <taxon>Pseudo-nitzschia</taxon>
    </lineage>
</organism>
<gene>
    <name evidence="2" type="ORF">PSNMU_V1.4_AUG-EV-PASAV3_0067830</name>
</gene>
<feature type="region of interest" description="Disordered" evidence="1">
    <location>
        <begin position="297"/>
        <end position="325"/>
    </location>
</feature>
<feature type="compositionally biased region" description="Basic and acidic residues" evidence="1">
    <location>
        <begin position="34"/>
        <end position="45"/>
    </location>
</feature>
<protein>
    <submittedName>
        <fullName evidence="2">Uncharacterized protein</fullName>
    </submittedName>
</protein>
<feature type="region of interest" description="Disordered" evidence="1">
    <location>
        <begin position="34"/>
        <end position="100"/>
    </location>
</feature>
<proteinExistence type="predicted"/>
<feature type="region of interest" description="Disordered" evidence="1">
    <location>
        <begin position="188"/>
        <end position="213"/>
    </location>
</feature>
<dbReference type="Proteomes" id="UP000291116">
    <property type="component" value="Unassembled WGS sequence"/>
</dbReference>
<feature type="compositionally biased region" description="Basic and acidic residues" evidence="1">
    <location>
        <begin position="190"/>
        <end position="207"/>
    </location>
</feature>
<evidence type="ECO:0000313" key="3">
    <source>
        <dbReference type="Proteomes" id="UP000291116"/>
    </source>
</evidence>